<comment type="caution">
    <text evidence="7">The sequence shown here is derived from an EMBL/GenBank/DDBJ whole genome shotgun (WGS) entry which is preliminary data.</text>
</comment>
<feature type="transmembrane region" description="Helical" evidence="6">
    <location>
        <begin position="44"/>
        <end position="62"/>
    </location>
</feature>
<evidence type="ECO:0000256" key="1">
    <source>
        <dbReference type="ARBA" id="ARBA00004651"/>
    </source>
</evidence>
<proteinExistence type="predicted"/>
<evidence type="ECO:0000313" key="7">
    <source>
        <dbReference type="EMBL" id="GLI56040.1"/>
    </source>
</evidence>
<keyword evidence="3 6" id="KW-0812">Transmembrane</keyword>
<evidence type="ECO:0000256" key="2">
    <source>
        <dbReference type="ARBA" id="ARBA00022475"/>
    </source>
</evidence>
<evidence type="ECO:0000256" key="4">
    <source>
        <dbReference type="ARBA" id="ARBA00022989"/>
    </source>
</evidence>
<protein>
    <submittedName>
        <fullName evidence="7">ABC transporter</fullName>
    </submittedName>
</protein>
<feature type="transmembrane region" description="Helical" evidence="6">
    <location>
        <begin position="188"/>
        <end position="209"/>
    </location>
</feature>
<feature type="transmembrane region" description="Helical" evidence="6">
    <location>
        <begin position="127"/>
        <end position="147"/>
    </location>
</feature>
<dbReference type="Pfam" id="PF02653">
    <property type="entry name" value="BPD_transp_2"/>
    <property type="match status" value="1"/>
</dbReference>
<gene>
    <name evidence="7" type="ORF">PM10SUCC1_15540</name>
</gene>
<organism evidence="7 8">
    <name type="scientific">Propionigenium maris DSM 9537</name>
    <dbReference type="NCBI Taxonomy" id="1123000"/>
    <lineage>
        <taxon>Bacteria</taxon>
        <taxon>Fusobacteriati</taxon>
        <taxon>Fusobacteriota</taxon>
        <taxon>Fusobacteriia</taxon>
        <taxon>Fusobacteriales</taxon>
        <taxon>Fusobacteriaceae</taxon>
        <taxon>Propionigenium</taxon>
    </lineage>
</organism>
<dbReference type="PANTHER" id="PTHR32196">
    <property type="entry name" value="ABC TRANSPORTER PERMEASE PROTEIN YPHD-RELATED-RELATED"/>
    <property type="match status" value="1"/>
</dbReference>
<keyword evidence="5 6" id="KW-0472">Membrane</keyword>
<sequence>MDRIKKFIAEAGWPRIIIGLFLLSMYIAAPMVGLNLKTSISDTLVRVGMNIILVLSLVPMIYSGTGLNFGLPLGVEAGLLGATISMSLGLQGMIGFAGALLISVPFSVLLGWGYAQILNEVKGGEMMIATYVGFSSVAVMCIMWLVLPFKSEDMIWAYGGEGLRTTISIEEYWQGILNRSLPLSSGEFVVPLGELAFFALLGFLVWGFFRTRSGMAMKAVGSNMEFAHSTGISIDRVRTKSVVMSTILAAFGIIVYQQSFGFIQLYLAPFYMAFPAVASILIGGASVNKATLTNVIVGTFLFQGILTMTPSVINNLIQTDMSETLRIIISNGMILYALTRKRGGVVAK</sequence>
<dbReference type="EMBL" id="BSDY01000006">
    <property type="protein sequence ID" value="GLI56040.1"/>
    <property type="molecule type" value="Genomic_DNA"/>
</dbReference>
<feature type="transmembrane region" description="Helical" evidence="6">
    <location>
        <begin position="12"/>
        <end position="32"/>
    </location>
</feature>
<dbReference type="PANTHER" id="PTHR32196:SF15">
    <property type="entry name" value="SUGAR ABC TRANSPORTER PERMEASE PROTEIN"/>
    <property type="match status" value="1"/>
</dbReference>
<keyword evidence="4 6" id="KW-1133">Transmembrane helix</keyword>
<evidence type="ECO:0000313" key="8">
    <source>
        <dbReference type="Proteomes" id="UP001144471"/>
    </source>
</evidence>
<accession>A0A9W6GLA9</accession>
<feature type="transmembrane region" description="Helical" evidence="6">
    <location>
        <begin position="265"/>
        <end position="283"/>
    </location>
</feature>
<evidence type="ECO:0000256" key="3">
    <source>
        <dbReference type="ARBA" id="ARBA00022692"/>
    </source>
</evidence>
<evidence type="ECO:0000256" key="5">
    <source>
        <dbReference type="ARBA" id="ARBA00023136"/>
    </source>
</evidence>
<name>A0A9W6GLA9_9FUSO</name>
<dbReference type="InterPro" id="IPR001851">
    <property type="entry name" value="ABC_transp_permease"/>
</dbReference>
<dbReference type="AlphaFoldDB" id="A0A9W6GLA9"/>
<feature type="transmembrane region" description="Helical" evidence="6">
    <location>
        <begin position="242"/>
        <end position="259"/>
    </location>
</feature>
<keyword evidence="2" id="KW-1003">Cell membrane</keyword>
<evidence type="ECO:0000256" key="6">
    <source>
        <dbReference type="SAM" id="Phobius"/>
    </source>
</evidence>
<comment type="subcellular location">
    <subcellularLocation>
        <location evidence="1">Cell membrane</location>
        <topology evidence="1">Multi-pass membrane protein</topology>
    </subcellularLocation>
</comment>
<feature type="transmembrane region" description="Helical" evidence="6">
    <location>
        <begin position="94"/>
        <end position="115"/>
    </location>
</feature>
<dbReference type="GO" id="GO:0022857">
    <property type="term" value="F:transmembrane transporter activity"/>
    <property type="evidence" value="ECO:0007669"/>
    <property type="project" value="InterPro"/>
</dbReference>
<dbReference type="Proteomes" id="UP001144471">
    <property type="component" value="Unassembled WGS sequence"/>
</dbReference>
<dbReference type="RefSeq" id="WP_281834913.1">
    <property type="nucleotide sequence ID" value="NZ_BSDY01000006.1"/>
</dbReference>
<keyword evidence="8" id="KW-1185">Reference proteome</keyword>
<reference evidence="7" key="1">
    <citation type="submission" date="2022-12" db="EMBL/GenBank/DDBJ databases">
        <title>Reference genome sequencing for broad-spectrum identification of bacterial and archaeal isolates by mass spectrometry.</title>
        <authorList>
            <person name="Sekiguchi Y."/>
            <person name="Tourlousse D.M."/>
        </authorList>
    </citation>
    <scope>NUCLEOTIDE SEQUENCE</scope>
    <source>
        <strain evidence="7">10succ1</strain>
    </source>
</reference>
<feature type="transmembrane region" description="Helical" evidence="6">
    <location>
        <begin position="295"/>
        <end position="317"/>
    </location>
</feature>
<dbReference type="GO" id="GO:0005886">
    <property type="term" value="C:plasma membrane"/>
    <property type="evidence" value="ECO:0007669"/>
    <property type="project" value="UniProtKB-SubCell"/>
</dbReference>